<keyword evidence="2" id="KW-0961">Cell wall biogenesis/degradation</keyword>
<organism evidence="5 6">
    <name type="scientific">Virgibacillus siamensis</name>
    <dbReference type="NCBI Taxonomy" id="480071"/>
    <lineage>
        <taxon>Bacteria</taxon>
        <taxon>Bacillati</taxon>
        <taxon>Bacillota</taxon>
        <taxon>Bacilli</taxon>
        <taxon>Bacillales</taxon>
        <taxon>Bacillaceae</taxon>
        <taxon>Virgibacillus</taxon>
    </lineage>
</organism>
<accession>A0ABP3QPQ9</accession>
<keyword evidence="6" id="KW-1185">Reference proteome</keyword>
<dbReference type="Gene3D" id="2.30.30.40">
    <property type="entry name" value="SH3 Domains"/>
    <property type="match status" value="1"/>
</dbReference>
<dbReference type="EMBL" id="BAAADS010000001">
    <property type="protein sequence ID" value="GAA0591162.1"/>
    <property type="molecule type" value="Genomic_DNA"/>
</dbReference>
<evidence type="ECO:0000256" key="3">
    <source>
        <dbReference type="SAM" id="MobiDB-lite"/>
    </source>
</evidence>
<dbReference type="RefSeq" id="WP_343809817.1">
    <property type="nucleotide sequence ID" value="NZ_BAAADS010000001.1"/>
</dbReference>
<dbReference type="Pfam" id="PF08239">
    <property type="entry name" value="SH3_3"/>
    <property type="match status" value="1"/>
</dbReference>
<dbReference type="PROSITE" id="PS51781">
    <property type="entry name" value="SH3B"/>
    <property type="match status" value="1"/>
</dbReference>
<dbReference type="InterPro" id="IPR003646">
    <property type="entry name" value="SH3-like_bac-type"/>
</dbReference>
<keyword evidence="1" id="KW-0378">Hydrolase</keyword>
<feature type="domain" description="SH3b" evidence="4">
    <location>
        <begin position="29"/>
        <end position="91"/>
    </location>
</feature>
<evidence type="ECO:0000313" key="6">
    <source>
        <dbReference type="Proteomes" id="UP001500866"/>
    </source>
</evidence>
<evidence type="ECO:0000313" key="5">
    <source>
        <dbReference type="EMBL" id="GAA0591162.1"/>
    </source>
</evidence>
<protein>
    <recommendedName>
        <fullName evidence="4">SH3b domain-containing protein</fullName>
    </recommendedName>
</protein>
<reference evidence="6" key="1">
    <citation type="journal article" date="2019" name="Int. J. Syst. Evol. Microbiol.">
        <title>The Global Catalogue of Microorganisms (GCM) 10K type strain sequencing project: providing services to taxonomists for standard genome sequencing and annotation.</title>
        <authorList>
            <consortium name="The Broad Institute Genomics Platform"/>
            <consortium name="The Broad Institute Genome Sequencing Center for Infectious Disease"/>
            <person name="Wu L."/>
            <person name="Ma J."/>
        </authorList>
    </citation>
    <scope>NUCLEOTIDE SEQUENCE [LARGE SCALE GENOMIC DNA]</scope>
    <source>
        <strain evidence="6">JCM 15395</strain>
    </source>
</reference>
<name>A0ABP3QPQ9_9BACI</name>
<dbReference type="SUPFAM" id="SSF53187">
    <property type="entry name" value="Zn-dependent exopeptidases"/>
    <property type="match status" value="1"/>
</dbReference>
<dbReference type="Proteomes" id="UP001500866">
    <property type="component" value="Unassembled WGS sequence"/>
</dbReference>
<dbReference type="SMART" id="SM00646">
    <property type="entry name" value="Ami_3"/>
    <property type="match status" value="1"/>
</dbReference>
<proteinExistence type="predicted"/>
<feature type="compositionally biased region" description="Basic and acidic residues" evidence="3">
    <location>
        <begin position="94"/>
        <end position="109"/>
    </location>
</feature>
<dbReference type="InterPro" id="IPR050695">
    <property type="entry name" value="N-acetylmuramoyl_amidase_3"/>
</dbReference>
<feature type="region of interest" description="Disordered" evidence="3">
    <location>
        <begin position="92"/>
        <end position="124"/>
    </location>
</feature>
<dbReference type="InterPro" id="IPR002508">
    <property type="entry name" value="MurNAc-LAA_cat"/>
</dbReference>
<dbReference type="PANTHER" id="PTHR30404">
    <property type="entry name" value="N-ACETYLMURAMOYL-L-ALANINE AMIDASE"/>
    <property type="match status" value="1"/>
</dbReference>
<dbReference type="PANTHER" id="PTHR30404:SF0">
    <property type="entry name" value="N-ACETYLMURAMOYL-L-ALANINE AMIDASE AMIC"/>
    <property type="match status" value="1"/>
</dbReference>
<dbReference type="Pfam" id="PF01520">
    <property type="entry name" value="Amidase_3"/>
    <property type="match status" value="1"/>
</dbReference>
<gene>
    <name evidence="5" type="ORF">GCM10009001_04000</name>
</gene>
<evidence type="ECO:0000256" key="2">
    <source>
        <dbReference type="ARBA" id="ARBA00023316"/>
    </source>
</evidence>
<dbReference type="SMART" id="SM00287">
    <property type="entry name" value="SH3b"/>
    <property type="match status" value="1"/>
</dbReference>
<comment type="caution">
    <text evidence="5">The sequence shown here is derived from an EMBL/GenBank/DDBJ whole genome shotgun (WGS) entry which is preliminary data.</text>
</comment>
<evidence type="ECO:0000259" key="4">
    <source>
        <dbReference type="PROSITE" id="PS51781"/>
    </source>
</evidence>
<dbReference type="Gene3D" id="3.40.630.40">
    <property type="entry name" value="Zn-dependent exopeptidases"/>
    <property type="match status" value="1"/>
</dbReference>
<dbReference type="CDD" id="cd02696">
    <property type="entry name" value="MurNAc-LAA"/>
    <property type="match status" value="1"/>
</dbReference>
<evidence type="ECO:0000256" key="1">
    <source>
        <dbReference type="ARBA" id="ARBA00022801"/>
    </source>
</evidence>
<sequence>MIRKQLITIVIGSLLTLFIFIPVTHADSGQTYLVQTEVLEVKNTPAQNAEVMGQLVRGDKITIFQEKFDWVQTYYNGQEAWVASQYLTPVKNDTSQKESSDDSIPEPKKTTKKEKSKQHSTQLFKPEQVLTTALSIDANDPLSGKHIVIDPGHGGKDPGAIGVSHIKEKKLTLAAAEKVAKKLQDKGATITITRKDDTYISLKKRVQKSAAHETDAFISLHYNAFQNPSVGGISTYYKSGDNSKELARSIQHSLMDTINLSNRGAKQADYHVLRENNDTAVLIELGFITNPKEVEKIQSDTYRKKVANSIADGLQQYFDE</sequence>